<dbReference type="PANTHER" id="PTHR30535">
    <property type="entry name" value="VITAMIN B12-BINDING PROTEIN"/>
    <property type="match status" value="1"/>
</dbReference>
<name>A0A923E7Y1_CLOTT</name>
<dbReference type="Pfam" id="PF01497">
    <property type="entry name" value="Peripla_BP_2"/>
    <property type="match status" value="1"/>
</dbReference>
<dbReference type="Gene3D" id="3.40.50.1980">
    <property type="entry name" value="Nitrogenase molybdenum iron protein domain"/>
    <property type="match status" value="2"/>
</dbReference>
<evidence type="ECO:0000256" key="1">
    <source>
        <dbReference type="ARBA" id="ARBA00008814"/>
    </source>
</evidence>
<feature type="compositionally biased region" description="Low complexity" evidence="3">
    <location>
        <begin position="32"/>
        <end position="45"/>
    </location>
</feature>
<proteinExistence type="inferred from homology"/>
<feature type="chain" id="PRO_5039202990" evidence="4">
    <location>
        <begin position="31"/>
        <end position="354"/>
    </location>
</feature>
<evidence type="ECO:0000256" key="4">
    <source>
        <dbReference type="SAM" id="SignalP"/>
    </source>
</evidence>
<feature type="signal peptide" evidence="4">
    <location>
        <begin position="1"/>
        <end position="30"/>
    </location>
</feature>
<keyword evidence="2" id="KW-0175">Coiled coil</keyword>
<sequence length="354" mass="39501">MKGKAIKKLYQKLILGAVTVSMIMSLSACSASNSSKNAKSTNKNNVETSVKQGDKQSNYPVTITNYNFAGEEIKVTFDKMPERVLTTNQTTTELMLDLGLEKYLVGTCYLDNPILDRLVDKYKKVPVTSEKYPTKEQVLALQPDLIFGWKSVFADKTLGDVKEWNERNVKTFAQRNTVKTVGNFTIENGFKDIDDLGTIFNIKDKTDKYVKNLRDRLNKIEEKTSKLKNKKKVLILEDGGNGKFRLYGKNDLVGDMVLKAGGENLGEKSGTMSLENIVSANPDAIVLVHFGDEKEIHDKNLAKILTGNKALANVNAIKNNKIIITGLAETWAGGVRTVDAVERYAKELYPELFK</sequence>
<evidence type="ECO:0000313" key="6">
    <source>
        <dbReference type="EMBL" id="MBC2398207.1"/>
    </source>
</evidence>
<organism evidence="6 7">
    <name type="scientific">Clostridium tetanomorphum</name>
    <dbReference type="NCBI Taxonomy" id="1553"/>
    <lineage>
        <taxon>Bacteria</taxon>
        <taxon>Bacillati</taxon>
        <taxon>Bacillota</taxon>
        <taxon>Clostridia</taxon>
        <taxon>Eubacteriales</taxon>
        <taxon>Clostridiaceae</taxon>
        <taxon>Clostridium</taxon>
    </lineage>
</organism>
<comment type="caution">
    <text evidence="6">The sequence shown here is derived from an EMBL/GenBank/DDBJ whole genome shotgun (WGS) entry which is preliminary data.</text>
</comment>
<feature type="coiled-coil region" evidence="2">
    <location>
        <begin position="203"/>
        <end position="237"/>
    </location>
</feature>
<dbReference type="PANTHER" id="PTHR30535:SF34">
    <property type="entry name" value="MOLYBDATE-BINDING PROTEIN MOLA"/>
    <property type="match status" value="1"/>
</dbReference>
<dbReference type="AlphaFoldDB" id="A0A923E7Y1"/>
<gene>
    <name evidence="6" type="ORF">HGG79_10525</name>
</gene>
<dbReference type="PROSITE" id="PS50983">
    <property type="entry name" value="FE_B12_PBP"/>
    <property type="match status" value="1"/>
</dbReference>
<reference evidence="6 7" key="1">
    <citation type="submission" date="2020-04" db="EMBL/GenBank/DDBJ databases">
        <title>Genomic insights into acetone-butanol-ethanol (ABE) fermentation by sequencing solventogenic clostridia strains.</title>
        <authorList>
            <person name="Brown S."/>
        </authorList>
    </citation>
    <scope>NUCLEOTIDE SEQUENCE [LARGE SCALE GENOMIC DNA]</scope>
    <source>
        <strain evidence="6 7">DJ011</strain>
    </source>
</reference>
<dbReference type="EMBL" id="JAAZWO010000011">
    <property type="protein sequence ID" value="MBC2398207.1"/>
    <property type="molecule type" value="Genomic_DNA"/>
</dbReference>
<comment type="similarity">
    <text evidence="1">Belongs to the bacterial solute-binding protein 8 family.</text>
</comment>
<protein>
    <submittedName>
        <fullName evidence="6">ABC transporter substrate-binding protein</fullName>
    </submittedName>
</protein>
<feature type="region of interest" description="Disordered" evidence="3">
    <location>
        <begin position="32"/>
        <end position="53"/>
    </location>
</feature>
<dbReference type="SUPFAM" id="SSF53807">
    <property type="entry name" value="Helical backbone' metal receptor"/>
    <property type="match status" value="1"/>
</dbReference>
<feature type="domain" description="Fe/B12 periplasmic-binding" evidence="5">
    <location>
        <begin position="83"/>
        <end position="354"/>
    </location>
</feature>
<dbReference type="PROSITE" id="PS51257">
    <property type="entry name" value="PROKAR_LIPOPROTEIN"/>
    <property type="match status" value="1"/>
</dbReference>
<keyword evidence="4" id="KW-0732">Signal</keyword>
<accession>A0A923E7Y1</accession>
<evidence type="ECO:0000259" key="5">
    <source>
        <dbReference type="PROSITE" id="PS50983"/>
    </source>
</evidence>
<dbReference type="InterPro" id="IPR002491">
    <property type="entry name" value="ABC_transptr_periplasmic_BD"/>
</dbReference>
<dbReference type="Proteomes" id="UP000563151">
    <property type="component" value="Unassembled WGS sequence"/>
</dbReference>
<evidence type="ECO:0000256" key="3">
    <source>
        <dbReference type="SAM" id="MobiDB-lite"/>
    </source>
</evidence>
<dbReference type="GO" id="GO:0071281">
    <property type="term" value="P:cellular response to iron ion"/>
    <property type="evidence" value="ECO:0007669"/>
    <property type="project" value="TreeGrafter"/>
</dbReference>
<dbReference type="RefSeq" id="WP_035145636.1">
    <property type="nucleotide sequence ID" value="NZ_JAAZWO010000011.1"/>
</dbReference>
<keyword evidence="7" id="KW-1185">Reference proteome</keyword>
<evidence type="ECO:0000256" key="2">
    <source>
        <dbReference type="SAM" id="Coils"/>
    </source>
</evidence>
<dbReference type="CDD" id="cd01148">
    <property type="entry name" value="TroA_a"/>
    <property type="match status" value="1"/>
</dbReference>
<evidence type="ECO:0000313" key="7">
    <source>
        <dbReference type="Proteomes" id="UP000563151"/>
    </source>
</evidence>
<dbReference type="InterPro" id="IPR050902">
    <property type="entry name" value="ABC_Transporter_SBP"/>
</dbReference>